<protein>
    <recommendedName>
        <fullName evidence="5">DUF4398 domain-containing protein</fullName>
    </recommendedName>
</protein>
<reference evidence="3" key="1">
    <citation type="submission" date="2021-02" db="EMBL/GenBank/DDBJ databases">
        <authorList>
            <person name="Han P."/>
        </authorList>
    </citation>
    <scope>NUCLEOTIDE SEQUENCE</scope>
    <source>
        <strain evidence="3">Nitrosomonas nitrosa 18-3D</strain>
    </source>
</reference>
<dbReference type="Proteomes" id="UP000601736">
    <property type="component" value="Unassembled WGS sequence"/>
</dbReference>
<evidence type="ECO:0008006" key="5">
    <source>
        <dbReference type="Google" id="ProtNLM"/>
    </source>
</evidence>
<sequence>MKTIFFLLIGLMPIFLTACVQMNPIGNTWHNPRHHSASFEVEPSSNEAIAKYHEYLAKEIQVKLQEQKKLLKEYEDRSYFYGAKGQDLRSHTSANIRYYENLVEENLRKAAIHYRLANEQKERDTAADTSESPTLSTDIGDWEHEFSVSPKNMP</sequence>
<dbReference type="PROSITE" id="PS51257">
    <property type="entry name" value="PROKAR_LIPOPROTEIN"/>
    <property type="match status" value="1"/>
</dbReference>
<comment type="caution">
    <text evidence="3">The sequence shown here is derived from an EMBL/GenBank/DDBJ whole genome shotgun (WGS) entry which is preliminary data.</text>
</comment>
<gene>
    <name evidence="3" type="ORF">NMYAN_10265</name>
</gene>
<evidence type="ECO:0000256" key="2">
    <source>
        <dbReference type="SAM" id="SignalP"/>
    </source>
</evidence>
<feature type="compositionally biased region" description="Polar residues" evidence="1">
    <location>
        <begin position="127"/>
        <end position="137"/>
    </location>
</feature>
<feature type="chain" id="PRO_5034778298" description="DUF4398 domain-containing protein" evidence="2">
    <location>
        <begin position="19"/>
        <end position="154"/>
    </location>
</feature>
<name>A0A8H8YXM6_9PROT</name>
<evidence type="ECO:0000256" key="1">
    <source>
        <dbReference type="SAM" id="MobiDB-lite"/>
    </source>
</evidence>
<evidence type="ECO:0000313" key="3">
    <source>
        <dbReference type="EMBL" id="CAE6485259.1"/>
    </source>
</evidence>
<evidence type="ECO:0000313" key="4">
    <source>
        <dbReference type="Proteomes" id="UP000601736"/>
    </source>
</evidence>
<dbReference type="RefSeq" id="WP_204799207.1">
    <property type="nucleotide sequence ID" value="NZ_CAJNAP010000001.1"/>
</dbReference>
<feature type="signal peptide" evidence="2">
    <location>
        <begin position="1"/>
        <end position="18"/>
    </location>
</feature>
<dbReference type="EMBL" id="CAJNAP010000001">
    <property type="protein sequence ID" value="CAE6485259.1"/>
    <property type="molecule type" value="Genomic_DNA"/>
</dbReference>
<feature type="region of interest" description="Disordered" evidence="1">
    <location>
        <begin position="120"/>
        <end position="154"/>
    </location>
</feature>
<proteinExistence type="predicted"/>
<keyword evidence="2" id="KW-0732">Signal</keyword>
<accession>A0A8H8YXM6</accession>
<organism evidence="3 4">
    <name type="scientific">Nitrosomonas nitrosa</name>
    <dbReference type="NCBI Taxonomy" id="52442"/>
    <lineage>
        <taxon>Bacteria</taxon>
        <taxon>Pseudomonadati</taxon>
        <taxon>Pseudomonadota</taxon>
        <taxon>Betaproteobacteria</taxon>
        <taxon>Nitrosomonadales</taxon>
        <taxon>Nitrosomonadaceae</taxon>
        <taxon>Nitrosomonas</taxon>
    </lineage>
</organism>
<dbReference type="AlphaFoldDB" id="A0A8H8YXM6"/>